<protein>
    <submittedName>
        <fullName evidence="5">Uncharacterized protein</fullName>
    </submittedName>
</protein>
<comment type="subcellular location">
    <subcellularLocation>
        <location evidence="1">Cytoplasm</location>
    </subcellularLocation>
</comment>
<feature type="non-terminal residue" evidence="5">
    <location>
        <position position="1"/>
    </location>
</feature>
<accession>A0A8S3JJ50</accession>
<dbReference type="PANTHER" id="PTHR12913:SF1">
    <property type="entry name" value="COLD SHOCK DOMAIN-CONTAINING PROTEIN E1"/>
    <property type="match status" value="1"/>
</dbReference>
<dbReference type="GO" id="GO:0003723">
    <property type="term" value="F:RNA binding"/>
    <property type="evidence" value="ECO:0007669"/>
    <property type="project" value="UniProtKB-KW"/>
</dbReference>
<dbReference type="Gene3D" id="2.40.50.140">
    <property type="entry name" value="Nucleic acid-binding proteins"/>
    <property type="match status" value="1"/>
</dbReference>
<evidence type="ECO:0000256" key="4">
    <source>
        <dbReference type="ARBA" id="ARBA00022884"/>
    </source>
</evidence>
<evidence type="ECO:0000313" key="6">
    <source>
        <dbReference type="Proteomes" id="UP000681720"/>
    </source>
</evidence>
<dbReference type="Proteomes" id="UP000681720">
    <property type="component" value="Unassembled WGS sequence"/>
</dbReference>
<dbReference type="SUPFAM" id="SSF50249">
    <property type="entry name" value="Nucleic acid-binding proteins"/>
    <property type="match status" value="1"/>
</dbReference>
<dbReference type="EMBL" id="CAJOBJ010361167">
    <property type="protein sequence ID" value="CAF5218145.1"/>
    <property type="molecule type" value="Genomic_DNA"/>
</dbReference>
<sequence>EPGIIRYVCDGIEATIPFPSTNISNTSALYYGDKVEFTVASGSKVATTVALVERNRTRGWIAIIREGKGFIEPNSTTNNIEPIAFTTNSFTGDNTLIDLGDEVEFSLRKNSGRLTAENILKVPTAINNFYVR</sequence>
<dbReference type="PANTHER" id="PTHR12913">
    <property type="entry name" value="UNR PROTEIN N-RAS UPSTREAM GENE PROTEIN"/>
    <property type="match status" value="1"/>
</dbReference>
<reference evidence="5" key="1">
    <citation type="submission" date="2021-02" db="EMBL/GenBank/DDBJ databases">
        <authorList>
            <person name="Nowell W R."/>
        </authorList>
    </citation>
    <scope>NUCLEOTIDE SEQUENCE</scope>
</reference>
<name>A0A8S3JJ50_9BILA</name>
<evidence type="ECO:0000313" key="5">
    <source>
        <dbReference type="EMBL" id="CAF5218145.1"/>
    </source>
</evidence>
<dbReference type="InterPro" id="IPR012340">
    <property type="entry name" value="NA-bd_OB-fold"/>
</dbReference>
<keyword evidence="4" id="KW-0694">RNA-binding</keyword>
<evidence type="ECO:0000256" key="2">
    <source>
        <dbReference type="ARBA" id="ARBA00022490"/>
    </source>
</evidence>
<evidence type="ECO:0000256" key="1">
    <source>
        <dbReference type="ARBA" id="ARBA00004496"/>
    </source>
</evidence>
<gene>
    <name evidence="5" type="ORF">GIL414_LOCUS82801</name>
</gene>
<proteinExistence type="predicted"/>
<comment type="caution">
    <text evidence="5">The sequence shown here is derived from an EMBL/GenBank/DDBJ whole genome shotgun (WGS) entry which is preliminary data.</text>
</comment>
<keyword evidence="3" id="KW-0677">Repeat</keyword>
<evidence type="ECO:0000256" key="3">
    <source>
        <dbReference type="ARBA" id="ARBA00022737"/>
    </source>
</evidence>
<organism evidence="5 6">
    <name type="scientific">Rotaria magnacalcarata</name>
    <dbReference type="NCBI Taxonomy" id="392030"/>
    <lineage>
        <taxon>Eukaryota</taxon>
        <taxon>Metazoa</taxon>
        <taxon>Spiralia</taxon>
        <taxon>Gnathifera</taxon>
        <taxon>Rotifera</taxon>
        <taxon>Eurotatoria</taxon>
        <taxon>Bdelloidea</taxon>
        <taxon>Philodinida</taxon>
        <taxon>Philodinidae</taxon>
        <taxon>Rotaria</taxon>
    </lineage>
</organism>
<dbReference type="AlphaFoldDB" id="A0A8S3JJ50"/>
<keyword evidence="2" id="KW-0963">Cytoplasm</keyword>
<dbReference type="GO" id="GO:0005737">
    <property type="term" value="C:cytoplasm"/>
    <property type="evidence" value="ECO:0007669"/>
    <property type="project" value="UniProtKB-SubCell"/>
</dbReference>